<dbReference type="RefSeq" id="WP_311557172.1">
    <property type="nucleotide sequence ID" value="NZ_JAVREJ010000010.1"/>
</dbReference>
<evidence type="ECO:0000313" key="3">
    <source>
        <dbReference type="Proteomes" id="UP001183202"/>
    </source>
</evidence>
<proteinExistence type="predicted"/>
<evidence type="ECO:0000313" key="2">
    <source>
        <dbReference type="EMBL" id="MDT0351056.1"/>
    </source>
</evidence>
<evidence type="ECO:0000256" key="1">
    <source>
        <dbReference type="SAM" id="MobiDB-lite"/>
    </source>
</evidence>
<dbReference type="PROSITE" id="PS51257">
    <property type="entry name" value="PROKAR_LIPOPROTEIN"/>
    <property type="match status" value="1"/>
</dbReference>
<feature type="region of interest" description="Disordered" evidence="1">
    <location>
        <begin position="38"/>
        <end position="61"/>
    </location>
</feature>
<dbReference type="Proteomes" id="UP001183202">
    <property type="component" value="Unassembled WGS sequence"/>
</dbReference>
<sequence>MSTPTRQRTAGIRRVPKAAVLLLLVALVLGGCRSADRAAASATPAGGTASTGSRTGTSTDPLADVEATVGAVERDVDIAPDADAGAAER</sequence>
<feature type="compositionally biased region" description="Low complexity" evidence="1">
    <location>
        <begin position="38"/>
        <end position="59"/>
    </location>
</feature>
<keyword evidence="3" id="KW-1185">Reference proteome</keyword>
<comment type="caution">
    <text evidence="2">The sequence shown here is derived from an EMBL/GenBank/DDBJ whole genome shotgun (WGS) entry which is preliminary data.</text>
</comment>
<accession>A0ABU2NAU3</accession>
<reference evidence="3" key="1">
    <citation type="submission" date="2023-07" db="EMBL/GenBank/DDBJ databases">
        <title>30 novel species of actinomycetes from the DSMZ collection.</title>
        <authorList>
            <person name="Nouioui I."/>
        </authorList>
    </citation>
    <scope>NUCLEOTIDE SEQUENCE [LARGE SCALE GENOMIC DNA]</scope>
    <source>
        <strain evidence="3">DSM 45834</strain>
    </source>
</reference>
<organism evidence="2 3">
    <name type="scientific">Pseudonocardia charpentierae</name>
    <dbReference type="NCBI Taxonomy" id="3075545"/>
    <lineage>
        <taxon>Bacteria</taxon>
        <taxon>Bacillati</taxon>
        <taxon>Actinomycetota</taxon>
        <taxon>Actinomycetes</taxon>
        <taxon>Pseudonocardiales</taxon>
        <taxon>Pseudonocardiaceae</taxon>
        <taxon>Pseudonocardia</taxon>
    </lineage>
</organism>
<name>A0ABU2NAU3_9PSEU</name>
<protein>
    <submittedName>
        <fullName evidence="2">Uncharacterized protein</fullName>
    </submittedName>
</protein>
<dbReference type="EMBL" id="JAVREJ010000010">
    <property type="protein sequence ID" value="MDT0351056.1"/>
    <property type="molecule type" value="Genomic_DNA"/>
</dbReference>
<gene>
    <name evidence="2" type="ORF">RM445_16115</name>
</gene>